<comment type="similarity">
    <text evidence="1">Belongs to the UPF0047 family.</text>
</comment>
<dbReference type="Pfam" id="PF01894">
    <property type="entry name" value="YjbQ"/>
    <property type="match status" value="1"/>
</dbReference>
<accession>A0A1V3NRX4</accession>
<protein>
    <recommendedName>
        <fullName evidence="4">Secondary thiamine-phosphate synthase</fullName>
    </recommendedName>
</protein>
<reference evidence="2 3" key="1">
    <citation type="submission" date="2017-02" db="EMBL/GenBank/DDBJ databases">
        <title>Genomic diversity within the haloalkaliphilic genus Thioalkalivibrio.</title>
        <authorList>
            <person name="Ahn A.-C."/>
            <person name="Meier-Kolthoff J."/>
            <person name="Overmars L."/>
            <person name="Richter M."/>
            <person name="Woyke T."/>
            <person name="Sorokin D.Y."/>
            <person name="Muyzer G."/>
        </authorList>
    </citation>
    <scope>NUCLEOTIDE SEQUENCE [LARGE SCALE GENOMIC DNA]</scope>
    <source>
        <strain evidence="2 3">ALJD</strain>
    </source>
</reference>
<name>A0A1V3NRX4_9GAMM</name>
<evidence type="ECO:0008006" key="4">
    <source>
        <dbReference type="Google" id="ProtNLM"/>
    </source>
</evidence>
<dbReference type="STRING" id="108003.B1C78_02900"/>
<dbReference type="InterPro" id="IPR001602">
    <property type="entry name" value="UPF0047_YjbQ-like"/>
</dbReference>
<dbReference type="PANTHER" id="PTHR30615:SF8">
    <property type="entry name" value="UPF0047 PROTEIN C4A8.02C"/>
    <property type="match status" value="1"/>
</dbReference>
<dbReference type="NCBIfam" id="TIGR00149">
    <property type="entry name" value="TIGR00149_YjbQ"/>
    <property type="match status" value="1"/>
</dbReference>
<dbReference type="Gene3D" id="2.60.120.460">
    <property type="entry name" value="YjbQ-like"/>
    <property type="match status" value="1"/>
</dbReference>
<proteinExistence type="inferred from homology"/>
<dbReference type="AlphaFoldDB" id="A0A1V3NRX4"/>
<keyword evidence="3" id="KW-1185">Reference proteome</keyword>
<evidence type="ECO:0000256" key="1">
    <source>
        <dbReference type="ARBA" id="ARBA00005534"/>
    </source>
</evidence>
<evidence type="ECO:0000313" key="3">
    <source>
        <dbReference type="Proteomes" id="UP000189462"/>
    </source>
</evidence>
<dbReference type="InterPro" id="IPR035917">
    <property type="entry name" value="YjbQ-like_sf"/>
</dbReference>
<organism evidence="2 3">
    <name type="scientific">Thioalkalivibrio denitrificans</name>
    <dbReference type="NCBI Taxonomy" id="108003"/>
    <lineage>
        <taxon>Bacteria</taxon>
        <taxon>Pseudomonadati</taxon>
        <taxon>Pseudomonadota</taxon>
        <taxon>Gammaproteobacteria</taxon>
        <taxon>Chromatiales</taxon>
        <taxon>Ectothiorhodospiraceae</taxon>
        <taxon>Thioalkalivibrio</taxon>
    </lineage>
</organism>
<gene>
    <name evidence="2" type="ORF">B1C78_02900</name>
</gene>
<evidence type="ECO:0000313" key="2">
    <source>
        <dbReference type="EMBL" id="OOG27618.1"/>
    </source>
</evidence>
<dbReference type="SUPFAM" id="SSF111038">
    <property type="entry name" value="YjbQ-like"/>
    <property type="match status" value="1"/>
</dbReference>
<dbReference type="RefSeq" id="WP_077277636.1">
    <property type="nucleotide sequence ID" value="NZ_MVBK01000018.1"/>
</dbReference>
<dbReference type="PIRSF" id="PIRSF004681">
    <property type="entry name" value="UCP004681"/>
    <property type="match status" value="1"/>
</dbReference>
<dbReference type="EMBL" id="MVBK01000018">
    <property type="protein sequence ID" value="OOG27618.1"/>
    <property type="molecule type" value="Genomic_DNA"/>
</dbReference>
<sequence>MMQTTHIFTVETRGPGLYMFTDPVSRWVAQSGIRTGLLTLLIRHTSASLVIQENADPDVRGDLQRFFERLVPEGDPIYRHTLEGPDDMPAHVRSALTQTQLSIPVIDGRPALGTWQGLYVFEHRRAPQARQVAGHLFGEG</sequence>
<dbReference type="Proteomes" id="UP000189462">
    <property type="component" value="Unassembled WGS sequence"/>
</dbReference>
<comment type="caution">
    <text evidence="2">The sequence shown here is derived from an EMBL/GenBank/DDBJ whole genome shotgun (WGS) entry which is preliminary data.</text>
</comment>
<dbReference type="OrthoDB" id="9801725at2"/>
<dbReference type="PANTHER" id="PTHR30615">
    <property type="entry name" value="UNCHARACTERIZED PROTEIN YJBQ-RELATED"/>
    <property type="match status" value="1"/>
</dbReference>